<dbReference type="AlphaFoldDB" id="A0A2P7QW07"/>
<accession>A0A2P7QW07</accession>
<keyword evidence="2" id="KW-1185">Reference proteome</keyword>
<dbReference type="RefSeq" id="WP_106512302.1">
    <property type="nucleotide sequence ID" value="NZ_PXYI01000002.1"/>
</dbReference>
<reference evidence="1 2" key="1">
    <citation type="submission" date="2018-03" db="EMBL/GenBank/DDBJ databases">
        <title>The draft genome of Sphingosinicella sp. GL-C-18.</title>
        <authorList>
            <person name="Liu L."/>
            <person name="Li L."/>
            <person name="Liang L."/>
            <person name="Zhang X."/>
            <person name="Wang T."/>
        </authorList>
    </citation>
    <scope>NUCLEOTIDE SEQUENCE [LARGE SCALE GENOMIC DNA]</scope>
    <source>
        <strain evidence="1 2">GL-C-18</strain>
    </source>
</reference>
<organism evidence="1 2">
    <name type="scientific">Allosphingosinicella deserti</name>
    <dbReference type="NCBI Taxonomy" id="2116704"/>
    <lineage>
        <taxon>Bacteria</taxon>
        <taxon>Pseudomonadati</taxon>
        <taxon>Pseudomonadota</taxon>
        <taxon>Alphaproteobacteria</taxon>
        <taxon>Sphingomonadales</taxon>
        <taxon>Sphingomonadaceae</taxon>
        <taxon>Allosphingosinicella</taxon>
    </lineage>
</organism>
<comment type="caution">
    <text evidence="1">The sequence shown here is derived from an EMBL/GenBank/DDBJ whole genome shotgun (WGS) entry which is preliminary data.</text>
</comment>
<dbReference type="Proteomes" id="UP000241167">
    <property type="component" value="Unassembled WGS sequence"/>
</dbReference>
<gene>
    <name evidence="1" type="ORF">C7I55_07830</name>
</gene>
<evidence type="ECO:0000313" key="1">
    <source>
        <dbReference type="EMBL" id="PSJ42134.1"/>
    </source>
</evidence>
<proteinExistence type="predicted"/>
<sequence length="68" mass="7105">MAANTDRQHHADEAATILAEAEGLAEALSIAAAGGELQNKTTLMRSFNGLARLIATAARHVDQMEATS</sequence>
<dbReference type="EMBL" id="PXYI01000002">
    <property type="protein sequence ID" value="PSJ42134.1"/>
    <property type="molecule type" value="Genomic_DNA"/>
</dbReference>
<protein>
    <submittedName>
        <fullName evidence="1">Uncharacterized protein</fullName>
    </submittedName>
</protein>
<name>A0A2P7QW07_9SPHN</name>
<evidence type="ECO:0000313" key="2">
    <source>
        <dbReference type="Proteomes" id="UP000241167"/>
    </source>
</evidence>